<proteinExistence type="predicted"/>
<dbReference type="EMBL" id="SSTE01020817">
    <property type="protein sequence ID" value="KAA0033685.1"/>
    <property type="molecule type" value="Genomic_DNA"/>
</dbReference>
<dbReference type="Pfam" id="PF02992">
    <property type="entry name" value="Transposase_21"/>
    <property type="match status" value="1"/>
</dbReference>
<reference evidence="3 4" key="1">
    <citation type="submission" date="2019-08" db="EMBL/GenBank/DDBJ databases">
        <title>Draft genome sequences of two oriental melons (Cucumis melo L. var makuwa).</title>
        <authorList>
            <person name="Kwon S.-Y."/>
        </authorList>
    </citation>
    <scope>NUCLEOTIDE SEQUENCE [LARGE SCALE GENOMIC DNA]</scope>
    <source>
        <strain evidence="4">cv. Chang Bougi</strain>
        <strain evidence="3">cv. SW 3</strain>
        <tissue evidence="1">Leaf</tissue>
    </source>
</reference>
<gene>
    <name evidence="2" type="ORF">E5676_scaffold386G00860</name>
    <name evidence="1" type="ORF">E6C27_scaffold239G001540</name>
</gene>
<dbReference type="Proteomes" id="UP000321393">
    <property type="component" value="Unassembled WGS sequence"/>
</dbReference>
<evidence type="ECO:0000313" key="1">
    <source>
        <dbReference type="EMBL" id="KAA0033685.1"/>
    </source>
</evidence>
<sequence length="74" mass="8773">MRWHKDNQVKTEDVLRHPANVARWKHYDSEFSEFASDPWNARLGLALDEFNPFGHMSTAYSMWPAMLIPYNLPH</sequence>
<evidence type="ECO:0000313" key="4">
    <source>
        <dbReference type="Proteomes" id="UP000321947"/>
    </source>
</evidence>
<comment type="caution">
    <text evidence="1">The sequence shown here is derived from an EMBL/GenBank/DDBJ whole genome shotgun (WGS) entry which is preliminary data.</text>
</comment>
<accession>A0A5A7SWZ3</accession>
<dbReference type="Proteomes" id="UP000321947">
    <property type="component" value="Unassembled WGS sequence"/>
</dbReference>
<evidence type="ECO:0000313" key="2">
    <source>
        <dbReference type="EMBL" id="TYK22981.1"/>
    </source>
</evidence>
<organism evidence="1 3">
    <name type="scientific">Cucumis melo var. makuwa</name>
    <name type="common">Oriental melon</name>
    <dbReference type="NCBI Taxonomy" id="1194695"/>
    <lineage>
        <taxon>Eukaryota</taxon>
        <taxon>Viridiplantae</taxon>
        <taxon>Streptophyta</taxon>
        <taxon>Embryophyta</taxon>
        <taxon>Tracheophyta</taxon>
        <taxon>Spermatophyta</taxon>
        <taxon>Magnoliopsida</taxon>
        <taxon>eudicotyledons</taxon>
        <taxon>Gunneridae</taxon>
        <taxon>Pentapetalae</taxon>
        <taxon>rosids</taxon>
        <taxon>fabids</taxon>
        <taxon>Cucurbitales</taxon>
        <taxon>Cucurbitaceae</taxon>
        <taxon>Benincaseae</taxon>
        <taxon>Cucumis</taxon>
    </lineage>
</organism>
<protein>
    <submittedName>
        <fullName evidence="1">Uncharacterized protein</fullName>
    </submittedName>
</protein>
<dbReference type="InterPro" id="IPR004242">
    <property type="entry name" value="Transposase_21"/>
</dbReference>
<name>A0A5A7SWZ3_CUCMM</name>
<dbReference type="EMBL" id="SSTD01004717">
    <property type="protein sequence ID" value="TYK22981.1"/>
    <property type="molecule type" value="Genomic_DNA"/>
</dbReference>
<dbReference type="AlphaFoldDB" id="A0A5A7SWZ3"/>
<dbReference type="OrthoDB" id="1932595at2759"/>
<evidence type="ECO:0000313" key="3">
    <source>
        <dbReference type="Proteomes" id="UP000321393"/>
    </source>
</evidence>